<keyword evidence="6 11" id="KW-0106">Calcium</keyword>
<dbReference type="FunFam" id="1.50.10.10:FF:000049">
    <property type="entry name" value="alpha-1,2-Mannosidase"/>
    <property type="match status" value="1"/>
</dbReference>
<evidence type="ECO:0000256" key="13">
    <source>
        <dbReference type="RuleBase" id="RU361193"/>
    </source>
</evidence>
<organism evidence="16 17">
    <name type="scientific">Lagenidium giganteum</name>
    <dbReference type="NCBI Taxonomy" id="4803"/>
    <lineage>
        <taxon>Eukaryota</taxon>
        <taxon>Sar</taxon>
        <taxon>Stramenopiles</taxon>
        <taxon>Oomycota</taxon>
        <taxon>Peronosporomycetes</taxon>
        <taxon>Pythiales</taxon>
        <taxon>Pythiaceae</taxon>
    </lineage>
</organism>
<keyword evidence="13" id="KW-0326">Glycosidase</keyword>
<gene>
    <name evidence="16" type="ORF">N0F65_004777</name>
</gene>
<comment type="catalytic activity">
    <reaction evidence="9">
        <text>N(4)-(alpha-D-Man-(1-&gt;2)-alpha-D-Man-(1-&gt;2)-alpha-D-Man-(1-&gt;3)-[alpha-D-Man-(1-&gt;2)-alpha-D-Man-(1-&gt;3)-[alpha-D-Man-(1-&gt;2)-alpha-D-Man-(1-&gt;6)]-alpha-D-Man-(1-&gt;6)]-beta-D-Man-(1-&gt;4)-beta-D-GlcNAc-(1-&gt;4)-beta-D-GlcNAc)-L-asparaginyl-[protein] (N-glucan mannose isomer 9A1,2,3B1,2,3) + 4 H2O = N(4)-(alpha-D-Man-(1-&gt;3)-[alpha-D-Man-(1-&gt;3)-[alpha-D-Man-(1-&gt;6)]-alpha-D-Man-(1-&gt;6)]-beta-D-Man-(1-&gt;4)-beta-D-GlcNAc-(1-&gt;4)-beta-D-GlcNAc)-L-asparaginyl-[protein] (N-glucan mannose isomer 5A1,2) + 4 beta-D-mannose</text>
        <dbReference type="Rhea" id="RHEA:56008"/>
        <dbReference type="Rhea" id="RHEA-COMP:14356"/>
        <dbReference type="Rhea" id="RHEA-COMP:14367"/>
        <dbReference type="ChEBI" id="CHEBI:15377"/>
        <dbReference type="ChEBI" id="CHEBI:28563"/>
        <dbReference type="ChEBI" id="CHEBI:59087"/>
        <dbReference type="ChEBI" id="CHEBI:139493"/>
        <dbReference type="EC" id="3.2.1.113"/>
    </reaction>
</comment>
<evidence type="ECO:0000256" key="10">
    <source>
        <dbReference type="PIRSR" id="PIRSR601382-1"/>
    </source>
</evidence>
<feature type="active site" description="Proton donor" evidence="10">
    <location>
        <position position="235"/>
    </location>
</feature>
<dbReference type="PANTHER" id="PTHR11742:SF55">
    <property type="entry name" value="ENDOPLASMIC RETICULUM MANNOSYL-OLIGOSACCHARIDE 1,2-ALPHA-MANNOSIDASE"/>
    <property type="match status" value="1"/>
</dbReference>
<dbReference type="SUPFAM" id="SSF48225">
    <property type="entry name" value="Seven-hairpin glycosidases"/>
    <property type="match status" value="1"/>
</dbReference>
<evidence type="ECO:0000313" key="17">
    <source>
        <dbReference type="Proteomes" id="UP001146120"/>
    </source>
</evidence>
<evidence type="ECO:0000256" key="5">
    <source>
        <dbReference type="ARBA" id="ARBA00022801"/>
    </source>
</evidence>
<evidence type="ECO:0000256" key="6">
    <source>
        <dbReference type="ARBA" id="ARBA00022837"/>
    </source>
</evidence>
<evidence type="ECO:0000256" key="8">
    <source>
        <dbReference type="ARBA" id="ARBA00047669"/>
    </source>
</evidence>
<keyword evidence="15" id="KW-0812">Transmembrane</keyword>
<name>A0AAV2Z9P8_9STRA</name>
<feature type="compositionally biased region" description="Basic residues" evidence="14">
    <location>
        <begin position="1"/>
        <end position="10"/>
    </location>
</feature>
<dbReference type="PANTHER" id="PTHR11742">
    <property type="entry name" value="MANNOSYL-OLIGOSACCHARIDE ALPHA-1,2-MANNOSIDASE-RELATED"/>
    <property type="match status" value="1"/>
</dbReference>
<comment type="cofactor">
    <cofactor evidence="1 11">
        <name>Ca(2+)</name>
        <dbReference type="ChEBI" id="CHEBI:29108"/>
    </cofactor>
</comment>
<evidence type="ECO:0000256" key="12">
    <source>
        <dbReference type="PIRSR" id="PIRSR601382-3"/>
    </source>
</evidence>
<evidence type="ECO:0000256" key="2">
    <source>
        <dbReference type="ARBA" id="ARBA00004922"/>
    </source>
</evidence>
<evidence type="ECO:0000256" key="3">
    <source>
        <dbReference type="ARBA" id="ARBA00007658"/>
    </source>
</evidence>
<dbReference type="Gene3D" id="1.50.10.10">
    <property type="match status" value="1"/>
</dbReference>
<evidence type="ECO:0000313" key="16">
    <source>
        <dbReference type="EMBL" id="DBA02142.1"/>
    </source>
</evidence>
<dbReference type="Proteomes" id="UP001146120">
    <property type="component" value="Unassembled WGS sequence"/>
</dbReference>
<dbReference type="PRINTS" id="PR00747">
    <property type="entry name" value="GLYHDRLASE47"/>
</dbReference>
<comment type="pathway">
    <text evidence="2">Protein modification; protein glycosylation.</text>
</comment>
<dbReference type="Pfam" id="PF01532">
    <property type="entry name" value="Glyco_hydro_47"/>
    <property type="match status" value="1"/>
</dbReference>
<dbReference type="GO" id="GO:0016020">
    <property type="term" value="C:membrane"/>
    <property type="evidence" value="ECO:0007669"/>
    <property type="project" value="InterPro"/>
</dbReference>
<evidence type="ECO:0000256" key="14">
    <source>
        <dbReference type="SAM" id="MobiDB-lite"/>
    </source>
</evidence>
<dbReference type="AlphaFoldDB" id="A0AAV2Z9P8"/>
<keyword evidence="15" id="KW-1133">Transmembrane helix</keyword>
<keyword evidence="7 12" id="KW-1015">Disulfide bond</keyword>
<evidence type="ECO:0000256" key="7">
    <source>
        <dbReference type="ARBA" id="ARBA00023157"/>
    </source>
</evidence>
<dbReference type="GO" id="GO:0005975">
    <property type="term" value="P:carbohydrate metabolic process"/>
    <property type="evidence" value="ECO:0007669"/>
    <property type="project" value="InterPro"/>
</dbReference>
<dbReference type="InterPro" id="IPR012341">
    <property type="entry name" value="6hp_glycosidase-like_sf"/>
</dbReference>
<dbReference type="GO" id="GO:0004571">
    <property type="term" value="F:mannosyl-oligosaccharide 1,2-alpha-mannosidase activity"/>
    <property type="evidence" value="ECO:0007669"/>
    <property type="project" value="UniProtKB-EC"/>
</dbReference>
<comment type="caution">
    <text evidence="16">The sequence shown here is derived from an EMBL/GenBank/DDBJ whole genome shotgun (WGS) entry which is preliminary data.</text>
</comment>
<dbReference type="InterPro" id="IPR036026">
    <property type="entry name" value="Seven-hairpin_glycosidases"/>
</dbReference>
<keyword evidence="4 11" id="KW-0479">Metal-binding</keyword>
<reference evidence="16" key="1">
    <citation type="submission" date="2022-11" db="EMBL/GenBank/DDBJ databases">
        <authorList>
            <person name="Morgan W.R."/>
            <person name="Tartar A."/>
        </authorList>
    </citation>
    <scope>NUCLEOTIDE SEQUENCE</scope>
    <source>
        <strain evidence="16">ARSEF 373</strain>
    </source>
</reference>
<dbReference type="GO" id="GO:0005783">
    <property type="term" value="C:endoplasmic reticulum"/>
    <property type="evidence" value="ECO:0007669"/>
    <property type="project" value="TreeGrafter"/>
</dbReference>
<evidence type="ECO:0000256" key="15">
    <source>
        <dbReference type="SAM" id="Phobius"/>
    </source>
</evidence>
<dbReference type="InterPro" id="IPR001382">
    <property type="entry name" value="Glyco_hydro_47"/>
</dbReference>
<keyword evidence="17" id="KW-1185">Reference proteome</keyword>
<dbReference type="GO" id="GO:0005509">
    <property type="term" value="F:calcium ion binding"/>
    <property type="evidence" value="ECO:0007669"/>
    <property type="project" value="InterPro"/>
</dbReference>
<keyword evidence="5 13" id="KW-0378">Hydrolase</keyword>
<feature type="binding site" evidence="11">
    <location>
        <position position="590"/>
    </location>
    <ligand>
        <name>Ca(2+)</name>
        <dbReference type="ChEBI" id="CHEBI:29108"/>
    </ligand>
</feature>
<dbReference type="InterPro" id="IPR050749">
    <property type="entry name" value="Glycosyl_Hydrolase_47"/>
</dbReference>
<dbReference type="EMBL" id="DAKRPA010000035">
    <property type="protein sequence ID" value="DBA02142.1"/>
    <property type="molecule type" value="Genomic_DNA"/>
</dbReference>
<evidence type="ECO:0000256" key="9">
    <source>
        <dbReference type="ARBA" id="ARBA00048605"/>
    </source>
</evidence>
<evidence type="ECO:0000256" key="1">
    <source>
        <dbReference type="ARBA" id="ARBA00001913"/>
    </source>
</evidence>
<keyword evidence="15" id="KW-0472">Membrane</keyword>
<evidence type="ECO:0000256" key="4">
    <source>
        <dbReference type="ARBA" id="ARBA00022723"/>
    </source>
</evidence>
<proteinExistence type="inferred from homology"/>
<comment type="similarity">
    <text evidence="3 13">Belongs to the glycosyl hydrolase 47 family.</text>
</comment>
<feature type="active site" description="Proton donor" evidence="10">
    <location>
        <position position="473"/>
    </location>
</feature>
<sequence length="599" mass="66550">MESRSRRFAQHVRESPMAPHVRGGGRHGGAKTCSFVLLLQLFVAILCFGMLVQWWKWSPTALVEKNVLHGAASAAPATIAPTLAAAPNLRAEGDAAIATTSAAPAVTTATASAAALGAGVTVAPVAGIPLTPAEQAQRRMQYSSANHNEDQRKVVDMIKWAWGGYERFAFGHDSLNVNTMTGTGLPDHDMALTLVDSLDTLFIVGMFEEFDRASEWVKTNMDARIFHTGFISFFETTIRLLGSLLSTYQLSGHPHMLALADKLGDALSPAFSINYHGMPDKDYDIMRKTSREASSLAEVGTLQMEFKYLARLTGKQAYVDQVERIMDSLAKDVKEHFKDGLLPVQINQHTGRIAAHSKVTLGAMGDSYYEYLLKQWLLSGKKETKYKEQYLIAVEGIKAKLVAKSEPNGLVFIGELVNGKLDPKMDHLVCFVPGMLALGYMNGMPKDHLDLAEQLAETCYQMYAQMATKLAPEIMYFNMKKGGTEDLDVHPLDAFNLLRPETVESLMYLHRITKKPKYREHGRKIMEAFERECKLDRGGYTSISNVAKGPAKKRFRAEMESFFIAETLKYLFLLFSDDSVLPLDEIVFNTEAHPFQIAK</sequence>
<feature type="region of interest" description="Disordered" evidence="14">
    <location>
        <begin position="1"/>
        <end position="26"/>
    </location>
</feature>
<feature type="active site" evidence="10">
    <location>
        <position position="501"/>
    </location>
</feature>
<reference evidence="16" key="2">
    <citation type="journal article" date="2023" name="Microbiol Resour">
        <title>Decontamination and Annotation of the Draft Genome Sequence of the Oomycete Lagenidium giganteum ARSEF 373.</title>
        <authorList>
            <person name="Morgan W.R."/>
            <person name="Tartar A."/>
        </authorList>
    </citation>
    <scope>NUCLEOTIDE SEQUENCE</scope>
    <source>
        <strain evidence="16">ARSEF 373</strain>
    </source>
</reference>
<accession>A0AAV2Z9P8</accession>
<dbReference type="EC" id="3.2.1.-" evidence="13"/>
<feature type="active site" evidence="10">
    <location>
        <position position="366"/>
    </location>
</feature>
<feature type="disulfide bond" evidence="12">
    <location>
        <begin position="430"/>
        <end position="459"/>
    </location>
</feature>
<comment type="catalytic activity">
    <reaction evidence="8">
        <text>N(4)-(alpha-D-Man-(1-&gt;2)-alpha-D-Man-(1-&gt;2)-alpha-D-Man-(1-&gt;3)-[alpha-D-Man-(1-&gt;3)-[alpha-D-Man-(1-&gt;2)-alpha-D-Man-(1-&gt;6)]-alpha-D-Man-(1-&gt;6)]-beta-D-Man-(1-&gt;4)-beta-D-GlcNAc-(1-&gt;4)-beta-D-GlcNAc)-L-asparaginyl-[protein] (N-glucan mannose isomer 8A1,2,3B1,3) + 3 H2O = N(4)-(alpha-D-Man-(1-&gt;3)-[alpha-D-Man-(1-&gt;3)-[alpha-D-Man-(1-&gt;6)]-alpha-D-Man-(1-&gt;6)]-beta-D-Man-(1-&gt;4)-beta-D-GlcNAc-(1-&gt;4)-beta-D-GlcNAc)-L-asparaginyl-[protein] (N-glucan mannose isomer 5A1,2) + 3 beta-D-mannose</text>
        <dbReference type="Rhea" id="RHEA:56028"/>
        <dbReference type="Rhea" id="RHEA-COMP:14358"/>
        <dbReference type="Rhea" id="RHEA-COMP:14367"/>
        <dbReference type="ChEBI" id="CHEBI:15377"/>
        <dbReference type="ChEBI" id="CHEBI:28563"/>
        <dbReference type="ChEBI" id="CHEBI:59087"/>
        <dbReference type="ChEBI" id="CHEBI:60628"/>
        <dbReference type="EC" id="3.2.1.113"/>
    </reaction>
</comment>
<protein>
    <recommendedName>
        <fullName evidence="13">alpha-1,2-Mannosidase</fullName>
        <ecNumber evidence="13">3.2.1.-</ecNumber>
    </recommendedName>
</protein>
<evidence type="ECO:0000256" key="11">
    <source>
        <dbReference type="PIRSR" id="PIRSR601382-2"/>
    </source>
</evidence>
<feature type="transmembrane region" description="Helical" evidence="15">
    <location>
        <begin position="35"/>
        <end position="55"/>
    </location>
</feature>